<dbReference type="EMBL" id="JACJIA010000007">
    <property type="protein sequence ID" value="MBA8953820.1"/>
    <property type="molecule type" value="Genomic_DNA"/>
</dbReference>
<dbReference type="Proteomes" id="UP000572680">
    <property type="component" value="Unassembled WGS sequence"/>
</dbReference>
<evidence type="ECO:0000313" key="3">
    <source>
        <dbReference type="EMBL" id="MBA8953820.1"/>
    </source>
</evidence>
<evidence type="ECO:0000313" key="4">
    <source>
        <dbReference type="Proteomes" id="UP000572680"/>
    </source>
</evidence>
<dbReference type="RefSeq" id="WP_182845959.1">
    <property type="nucleotide sequence ID" value="NZ_JACJIA010000007.1"/>
</dbReference>
<keyword evidence="2" id="KW-0812">Transmembrane</keyword>
<dbReference type="AlphaFoldDB" id="A0A7W3LTB2"/>
<feature type="compositionally biased region" description="Low complexity" evidence="1">
    <location>
        <begin position="37"/>
        <end position="55"/>
    </location>
</feature>
<sequence length="314" mass="32193">MDHDEPGRARRSRGGAATRPQAAARRPASRTRRAGGARRAAAAHDGPARPVARPAAPRPPARDVPRERSRARRGPGPRLYFAAAGVLGVAVAGALTAVALTGGEERPKGPAAPRPGNAAASGPSPASYSHSPTNAAYAAIAERSRDPRPLTLEQMFPASATTVEAPGGARLRLRDKRVDADCSAAVWGGSVARELARGGCNQSVRALFADTGKGYALSVTVLNLASSADADRTVETLGRVRGGGFVRPLPAAAPLDRFGQGFGMARGLAVGHYAVVAWAQRLDGRGDAGDETLLTLLIEGGKARGVLARAAHAG</sequence>
<feature type="compositionally biased region" description="Basic residues" evidence="1">
    <location>
        <begin position="27"/>
        <end position="36"/>
    </location>
</feature>
<keyword evidence="4" id="KW-1185">Reference proteome</keyword>
<evidence type="ECO:0000256" key="1">
    <source>
        <dbReference type="SAM" id="MobiDB-lite"/>
    </source>
</evidence>
<gene>
    <name evidence="3" type="ORF">HNR61_005473</name>
</gene>
<evidence type="ECO:0000256" key="2">
    <source>
        <dbReference type="SAM" id="Phobius"/>
    </source>
</evidence>
<protein>
    <submittedName>
        <fullName evidence="3">Uncharacterized protein</fullName>
    </submittedName>
</protein>
<proteinExistence type="predicted"/>
<comment type="caution">
    <text evidence="3">The sequence shown here is derived from an EMBL/GenBank/DDBJ whole genome shotgun (WGS) entry which is preliminary data.</text>
</comment>
<feature type="transmembrane region" description="Helical" evidence="2">
    <location>
        <begin position="79"/>
        <end position="100"/>
    </location>
</feature>
<feature type="region of interest" description="Disordered" evidence="1">
    <location>
        <begin position="104"/>
        <end position="133"/>
    </location>
</feature>
<keyword evidence="2" id="KW-0472">Membrane</keyword>
<feature type="region of interest" description="Disordered" evidence="1">
    <location>
        <begin position="1"/>
        <end position="76"/>
    </location>
</feature>
<organism evidence="3 4">
    <name type="scientific">Actinomadura namibiensis</name>
    <dbReference type="NCBI Taxonomy" id="182080"/>
    <lineage>
        <taxon>Bacteria</taxon>
        <taxon>Bacillati</taxon>
        <taxon>Actinomycetota</taxon>
        <taxon>Actinomycetes</taxon>
        <taxon>Streptosporangiales</taxon>
        <taxon>Thermomonosporaceae</taxon>
        <taxon>Actinomadura</taxon>
    </lineage>
</organism>
<keyword evidence="2" id="KW-1133">Transmembrane helix</keyword>
<name>A0A7W3LTB2_ACTNM</name>
<reference evidence="3 4" key="1">
    <citation type="submission" date="2020-08" db="EMBL/GenBank/DDBJ databases">
        <title>Genomic Encyclopedia of Type Strains, Phase IV (KMG-IV): sequencing the most valuable type-strain genomes for metagenomic binning, comparative biology and taxonomic classification.</title>
        <authorList>
            <person name="Goeker M."/>
        </authorList>
    </citation>
    <scope>NUCLEOTIDE SEQUENCE [LARGE SCALE GENOMIC DNA]</scope>
    <source>
        <strain evidence="3 4">DSM 44197</strain>
    </source>
</reference>
<feature type="compositionally biased region" description="Low complexity" evidence="1">
    <location>
        <begin position="109"/>
        <end position="132"/>
    </location>
</feature>
<accession>A0A7W3LTB2</accession>
<feature type="compositionally biased region" description="Low complexity" evidence="1">
    <location>
        <begin position="14"/>
        <end position="26"/>
    </location>
</feature>